<gene>
    <name evidence="2" type="ORF">H9824_05515</name>
</gene>
<feature type="domain" description="PIN" evidence="1">
    <location>
        <begin position="3"/>
        <end position="127"/>
    </location>
</feature>
<dbReference type="PANTHER" id="PTHR36173">
    <property type="entry name" value="RIBONUCLEASE VAPC16-RELATED"/>
    <property type="match status" value="1"/>
</dbReference>
<reference evidence="2" key="2">
    <citation type="submission" date="2021-04" db="EMBL/GenBank/DDBJ databases">
        <authorList>
            <person name="Gilroy R."/>
        </authorList>
    </citation>
    <scope>NUCLEOTIDE SEQUENCE</scope>
    <source>
        <strain evidence="2">Gambia2-208</strain>
    </source>
</reference>
<dbReference type="AlphaFoldDB" id="A0A9D1ZHA2"/>
<protein>
    <submittedName>
        <fullName evidence="2">Type II toxin-antitoxin system VapC family toxin</fullName>
    </submittedName>
</protein>
<dbReference type="CDD" id="cd09872">
    <property type="entry name" value="PIN_Sll0205-like"/>
    <property type="match status" value="1"/>
</dbReference>
<proteinExistence type="predicted"/>
<dbReference type="Gene3D" id="3.40.50.1010">
    <property type="entry name" value="5'-nuclease"/>
    <property type="match status" value="1"/>
</dbReference>
<name>A0A9D1ZHA2_9BACE</name>
<sequence length="141" mass="16567">MRYYLDTNILAFLITEQQDEISEEVKRKIADYENLFMTSSVCVHELIHLYQIGKLPFRKGMKAPLPSDVLGWLEEMGIRIVAVGKVHLQQLSELPMQPDHRDPNDRLVIAQAIADRIPLVSSDRKFDWYRRHGLEFIFNER</sequence>
<dbReference type="InterPro" id="IPR041705">
    <property type="entry name" value="PIN_Sll0205"/>
</dbReference>
<dbReference type="InterPro" id="IPR029060">
    <property type="entry name" value="PIN-like_dom_sf"/>
</dbReference>
<dbReference type="Proteomes" id="UP000886851">
    <property type="component" value="Unassembled WGS sequence"/>
</dbReference>
<accession>A0A9D1ZHA2</accession>
<dbReference type="SUPFAM" id="SSF88723">
    <property type="entry name" value="PIN domain-like"/>
    <property type="match status" value="1"/>
</dbReference>
<dbReference type="Pfam" id="PF01850">
    <property type="entry name" value="PIN"/>
    <property type="match status" value="1"/>
</dbReference>
<dbReference type="InterPro" id="IPR002716">
    <property type="entry name" value="PIN_dom"/>
</dbReference>
<evidence type="ECO:0000313" key="3">
    <source>
        <dbReference type="Proteomes" id="UP000886851"/>
    </source>
</evidence>
<dbReference type="EMBL" id="DXCV01000039">
    <property type="protein sequence ID" value="HIY88145.1"/>
    <property type="molecule type" value="Genomic_DNA"/>
</dbReference>
<organism evidence="2 3">
    <name type="scientific">Candidatus Bacteroides pullicola</name>
    <dbReference type="NCBI Taxonomy" id="2838475"/>
    <lineage>
        <taxon>Bacteria</taxon>
        <taxon>Pseudomonadati</taxon>
        <taxon>Bacteroidota</taxon>
        <taxon>Bacteroidia</taxon>
        <taxon>Bacteroidales</taxon>
        <taxon>Bacteroidaceae</taxon>
        <taxon>Bacteroides</taxon>
    </lineage>
</organism>
<evidence type="ECO:0000259" key="1">
    <source>
        <dbReference type="Pfam" id="PF01850"/>
    </source>
</evidence>
<comment type="caution">
    <text evidence="2">The sequence shown here is derived from an EMBL/GenBank/DDBJ whole genome shotgun (WGS) entry which is preliminary data.</text>
</comment>
<evidence type="ECO:0000313" key="2">
    <source>
        <dbReference type="EMBL" id="HIY88145.1"/>
    </source>
</evidence>
<dbReference type="InterPro" id="IPR052919">
    <property type="entry name" value="TA_system_RNase"/>
</dbReference>
<reference evidence="2" key="1">
    <citation type="journal article" date="2021" name="PeerJ">
        <title>Extensive microbial diversity within the chicken gut microbiome revealed by metagenomics and culture.</title>
        <authorList>
            <person name="Gilroy R."/>
            <person name="Ravi A."/>
            <person name="Getino M."/>
            <person name="Pursley I."/>
            <person name="Horton D.L."/>
            <person name="Alikhan N.F."/>
            <person name="Baker D."/>
            <person name="Gharbi K."/>
            <person name="Hall N."/>
            <person name="Watson M."/>
            <person name="Adriaenssens E.M."/>
            <person name="Foster-Nyarko E."/>
            <person name="Jarju S."/>
            <person name="Secka A."/>
            <person name="Antonio M."/>
            <person name="Oren A."/>
            <person name="Chaudhuri R.R."/>
            <person name="La Ragione R."/>
            <person name="Hildebrand F."/>
            <person name="Pallen M.J."/>
        </authorList>
    </citation>
    <scope>NUCLEOTIDE SEQUENCE</scope>
    <source>
        <strain evidence="2">Gambia2-208</strain>
    </source>
</reference>
<dbReference type="PANTHER" id="PTHR36173:SF2">
    <property type="entry name" value="RIBONUCLEASE VAPC16"/>
    <property type="match status" value="1"/>
</dbReference>